<feature type="region of interest" description="Disordered" evidence="1">
    <location>
        <begin position="1"/>
        <end position="21"/>
    </location>
</feature>
<reference evidence="3 4" key="1">
    <citation type="submission" date="2016-10" db="EMBL/GenBank/DDBJ databases">
        <title>Comparative genome analysis of multiple Pseudomonas spp. focuses on biocontrol and plant growth promoting traits.</title>
        <authorList>
            <person name="Tao X.-Y."/>
            <person name="Taylor C.G."/>
        </authorList>
    </citation>
    <scope>NUCLEOTIDE SEQUENCE [LARGE SCALE GENOMIC DNA]</scope>
    <source>
        <strain evidence="3 4">2F9</strain>
    </source>
</reference>
<feature type="domain" description="BIG2" evidence="2">
    <location>
        <begin position="156"/>
        <end position="191"/>
    </location>
</feature>
<proteinExistence type="predicted"/>
<gene>
    <name evidence="3" type="ORF">BK672_03425</name>
</gene>
<sequence>MHKTTNTPLKPSVDEAPGDVLDPADIPAKGVTVRIKPYDDMAYRDHVYLFVGEEYTDDIPIGSTAVGKDVTFTVPGSALIADANDIVLIEYKVQFYGGDLVDSQPLHLVLQSGFDAKATLDLSAHNHVVSVDKPPVKLPAAARMTRLAQWGSGPYQYTSSDPAIASVDTLSGEVTALRNGDCTISATDSQSQTRTYPLTVKGIVEVHFLTHSADFQGMLTLCETAKLQPVTLTQIKRMWTLYFPDAGPVADYLEWLNYPVWTGEDLGGGTAWTYDLNGDSVNDNASAHNKDTYWQVLGVSATQAKRQKGRG</sequence>
<dbReference type="EMBL" id="MOBY01000002">
    <property type="protein sequence ID" value="RON97357.1"/>
    <property type="molecule type" value="Genomic_DNA"/>
</dbReference>
<evidence type="ECO:0000256" key="1">
    <source>
        <dbReference type="SAM" id="MobiDB-lite"/>
    </source>
</evidence>
<dbReference type="AlphaFoldDB" id="A0A423NGJ4"/>
<accession>A0A423NGJ4</accession>
<protein>
    <recommendedName>
        <fullName evidence="2">BIG2 domain-containing protein</fullName>
    </recommendedName>
</protein>
<organism evidence="3 4">
    <name type="scientific">Pseudomonas fluorescens</name>
    <dbReference type="NCBI Taxonomy" id="294"/>
    <lineage>
        <taxon>Bacteria</taxon>
        <taxon>Pseudomonadati</taxon>
        <taxon>Pseudomonadota</taxon>
        <taxon>Gammaproteobacteria</taxon>
        <taxon>Pseudomonadales</taxon>
        <taxon>Pseudomonadaceae</taxon>
        <taxon>Pseudomonas</taxon>
    </lineage>
</organism>
<comment type="caution">
    <text evidence="3">The sequence shown here is derived from an EMBL/GenBank/DDBJ whole genome shotgun (WGS) entry which is preliminary data.</text>
</comment>
<evidence type="ECO:0000313" key="3">
    <source>
        <dbReference type="EMBL" id="RON97357.1"/>
    </source>
</evidence>
<dbReference type="Pfam" id="PF02368">
    <property type="entry name" value="Big_2"/>
    <property type="match status" value="1"/>
</dbReference>
<dbReference type="RefSeq" id="WP_123374831.1">
    <property type="nucleotide sequence ID" value="NZ_MOBY01000002.1"/>
</dbReference>
<name>A0A423NGJ4_PSEFL</name>
<evidence type="ECO:0000259" key="2">
    <source>
        <dbReference type="Pfam" id="PF02368"/>
    </source>
</evidence>
<evidence type="ECO:0000313" key="4">
    <source>
        <dbReference type="Proteomes" id="UP000283650"/>
    </source>
</evidence>
<dbReference type="SUPFAM" id="SSF49373">
    <property type="entry name" value="Invasin/intimin cell-adhesion fragments"/>
    <property type="match status" value="1"/>
</dbReference>
<dbReference type="InterPro" id="IPR008964">
    <property type="entry name" value="Invasin/intimin_cell_adhesion"/>
</dbReference>
<dbReference type="Proteomes" id="UP000283650">
    <property type="component" value="Unassembled WGS sequence"/>
</dbReference>
<dbReference type="Gene3D" id="2.60.40.1080">
    <property type="match status" value="1"/>
</dbReference>
<dbReference type="InterPro" id="IPR003343">
    <property type="entry name" value="Big_2"/>
</dbReference>